<dbReference type="Proteomes" id="UP000270094">
    <property type="component" value="Unassembled WGS sequence"/>
</dbReference>
<proteinExistence type="predicted"/>
<evidence type="ECO:0000256" key="1">
    <source>
        <dbReference type="SAM" id="MobiDB-lite"/>
    </source>
</evidence>
<feature type="compositionally biased region" description="Polar residues" evidence="1">
    <location>
        <begin position="9"/>
        <end position="24"/>
    </location>
</feature>
<feature type="region of interest" description="Disordered" evidence="1">
    <location>
        <begin position="1"/>
        <end position="53"/>
    </location>
</feature>
<evidence type="ECO:0000313" key="3">
    <source>
        <dbReference type="Proteomes" id="UP000270094"/>
    </source>
</evidence>
<evidence type="ECO:0000313" key="2">
    <source>
        <dbReference type="EMBL" id="VDM72326.1"/>
    </source>
</evidence>
<keyword evidence="3" id="KW-1185">Reference proteome</keyword>
<reference evidence="2 3" key="1">
    <citation type="submission" date="2018-11" db="EMBL/GenBank/DDBJ databases">
        <authorList>
            <consortium name="Pathogen Informatics"/>
        </authorList>
    </citation>
    <scope>NUCLEOTIDE SEQUENCE [LARGE SCALE GENOMIC DNA]</scope>
</reference>
<gene>
    <name evidence="2" type="ORF">SVUK_LOCUS7324</name>
</gene>
<dbReference type="EMBL" id="UYYB01024878">
    <property type="protein sequence ID" value="VDM72326.1"/>
    <property type="molecule type" value="Genomic_DNA"/>
</dbReference>
<dbReference type="AlphaFoldDB" id="A0A3P7IQJ1"/>
<dbReference type="OrthoDB" id="5826293at2759"/>
<accession>A0A3P7IQJ1</accession>
<sequence>MTAEVKAETTINMETSTEIMAKTSSEAEAHSTSDEEMSTTPVNEHEVSEEHEDDDILALFPVSGSTSAIEAFVKAIDEGITHETSISTLMPDEELRTVPLPAEATEAPVPESSTEHKQVETNFGEDKTEIGMDVNSLSESTAAPTEPVIVVDDASENVAETNDVQAGAKEEVVSDDYYSQFYQNTIISSGI</sequence>
<protein>
    <submittedName>
        <fullName evidence="2">Uncharacterized protein</fullName>
    </submittedName>
</protein>
<name>A0A3P7IQJ1_STRVU</name>
<organism evidence="2 3">
    <name type="scientific">Strongylus vulgaris</name>
    <name type="common">Blood worm</name>
    <dbReference type="NCBI Taxonomy" id="40348"/>
    <lineage>
        <taxon>Eukaryota</taxon>
        <taxon>Metazoa</taxon>
        <taxon>Ecdysozoa</taxon>
        <taxon>Nematoda</taxon>
        <taxon>Chromadorea</taxon>
        <taxon>Rhabditida</taxon>
        <taxon>Rhabditina</taxon>
        <taxon>Rhabditomorpha</taxon>
        <taxon>Strongyloidea</taxon>
        <taxon>Strongylidae</taxon>
        <taxon>Strongylus</taxon>
    </lineage>
</organism>